<dbReference type="EMBL" id="JBHSCX010000021">
    <property type="protein sequence ID" value="MFC4364006.1"/>
    <property type="molecule type" value="Genomic_DNA"/>
</dbReference>
<proteinExistence type="inferred from homology"/>
<dbReference type="Pfam" id="PF04381">
    <property type="entry name" value="RdgC"/>
    <property type="match status" value="1"/>
</dbReference>
<keyword evidence="9" id="KW-1185">Reference proteome</keyword>
<organism evidence="8 9">
    <name type="scientific">Simiduia curdlanivorans</name>
    <dbReference type="NCBI Taxonomy" id="1492769"/>
    <lineage>
        <taxon>Bacteria</taxon>
        <taxon>Pseudomonadati</taxon>
        <taxon>Pseudomonadota</taxon>
        <taxon>Gammaproteobacteria</taxon>
        <taxon>Cellvibrionales</taxon>
        <taxon>Cellvibrionaceae</taxon>
        <taxon>Simiduia</taxon>
    </lineage>
</organism>
<evidence type="ECO:0000256" key="7">
    <source>
        <dbReference type="SAM" id="Coils"/>
    </source>
</evidence>
<dbReference type="PANTHER" id="PTHR38103">
    <property type="entry name" value="RECOMBINATION-ASSOCIATED PROTEIN RDGC"/>
    <property type="match status" value="1"/>
</dbReference>
<evidence type="ECO:0000256" key="3">
    <source>
        <dbReference type="ARBA" id="ARBA00022296"/>
    </source>
</evidence>
<keyword evidence="4 6" id="KW-0963">Cytoplasm</keyword>
<keyword evidence="7" id="KW-0175">Coiled coil</keyword>
<evidence type="ECO:0000256" key="6">
    <source>
        <dbReference type="HAMAP-Rule" id="MF_00194"/>
    </source>
</evidence>
<accession>A0ABV8V7X4</accession>
<dbReference type="Proteomes" id="UP001595840">
    <property type="component" value="Unassembled WGS sequence"/>
</dbReference>
<evidence type="ECO:0000256" key="1">
    <source>
        <dbReference type="ARBA" id="ARBA00004453"/>
    </source>
</evidence>
<feature type="coiled-coil region" evidence="7">
    <location>
        <begin position="76"/>
        <end position="109"/>
    </location>
</feature>
<evidence type="ECO:0000256" key="2">
    <source>
        <dbReference type="ARBA" id="ARBA00008657"/>
    </source>
</evidence>
<protein>
    <recommendedName>
        <fullName evidence="3 6">Recombination-associated protein RdgC</fullName>
    </recommendedName>
</protein>
<evidence type="ECO:0000313" key="8">
    <source>
        <dbReference type="EMBL" id="MFC4364006.1"/>
    </source>
</evidence>
<evidence type="ECO:0000313" key="9">
    <source>
        <dbReference type="Proteomes" id="UP001595840"/>
    </source>
</evidence>
<comment type="caution">
    <text evidence="8">The sequence shown here is derived from an EMBL/GenBank/DDBJ whole genome shotgun (WGS) entry which is preliminary data.</text>
</comment>
<dbReference type="InterPro" id="IPR007476">
    <property type="entry name" value="RdgC"/>
</dbReference>
<reference evidence="9" key="1">
    <citation type="journal article" date="2019" name="Int. J. Syst. Evol. Microbiol.">
        <title>The Global Catalogue of Microorganisms (GCM) 10K type strain sequencing project: providing services to taxonomists for standard genome sequencing and annotation.</title>
        <authorList>
            <consortium name="The Broad Institute Genomics Platform"/>
            <consortium name="The Broad Institute Genome Sequencing Center for Infectious Disease"/>
            <person name="Wu L."/>
            <person name="Ma J."/>
        </authorList>
    </citation>
    <scope>NUCLEOTIDE SEQUENCE [LARGE SCALE GENOMIC DNA]</scope>
    <source>
        <strain evidence="9">CECT 8570</strain>
    </source>
</reference>
<keyword evidence="5 6" id="KW-0233">DNA recombination</keyword>
<dbReference type="RefSeq" id="WP_290262929.1">
    <property type="nucleotide sequence ID" value="NZ_JAUFQG010000004.1"/>
</dbReference>
<dbReference type="HAMAP" id="MF_00194">
    <property type="entry name" value="RdgC"/>
    <property type="match status" value="1"/>
</dbReference>
<comment type="function">
    <text evidence="6">May be involved in recombination.</text>
</comment>
<dbReference type="NCBIfam" id="NF001462">
    <property type="entry name" value="PRK00321.1-3"/>
    <property type="match status" value="1"/>
</dbReference>
<dbReference type="NCBIfam" id="NF001464">
    <property type="entry name" value="PRK00321.1-5"/>
    <property type="match status" value="1"/>
</dbReference>
<comment type="similarity">
    <text evidence="2 6">Belongs to the RdgC family.</text>
</comment>
<gene>
    <name evidence="6 8" type="primary">rdgC</name>
    <name evidence="8" type="ORF">ACFOX3_16935</name>
</gene>
<evidence type="ECO:0000256" key="5">
    <source>
        <dbReference type="ARBA" id="ARBA00023172"/>
    </source>
</evidence>
<sequence length="303" mass="33878">MWFKNLQIYRINDGFSLDLSTLSKTLEEQAFTPCSQQELFKLGWVPPLGKFSEELTLVAQQAALVTLRKEEKVIPAAVIREMVEEKAGQIEAAEERRVYRKEKDQLKEEILFECMPKALRKSRRTHALIDAKAGVIIVDAASPARAEELISLLRQSVGSLPLSLTQYNLSPAVLMTQWVNGEAMPEGWALGAECELRESGDDGAIFKCRRHDLLCEEIQSHITAGKQVVQLALQWQEQLNFVLTQEGHVKRLNFGDDLKQEAQASGADSQALIDSEFNLMLLSLRAFLPKLAEALGGEKSDAI</sequence>
<evidence type="ECO:0000256" key="4">
    <source>
        <dbReference type="ARBA" id="ARBA00022490"/>
    </source>
</evidence>
<dbReference type="PANTHER" id="PTHR38103:SF1">
    <property type="entry name" value="RECOMBINATION-ASSOCIATED PROTEIN RDGC"/>
    <property type="match status" value="1"/>
</dbReference>
<name>A0ABV8V7X4_9GAMM</name>
<comment type="subcellular location">
    <subcellularLocation>
        <location evidence="1 6">Cytoplasm</location>
        <location evidence="1 6">Nucleoid</location>
    </subcellularLocation>
</comment>